<dbReference type="SUPFAM" id="SSF88713">
    <property type="entry name" value="Glycoside hydrolase/deacetylase"/>
    <property type="match status" value="1"/>
</dbReference>
<dbReference type="InterPro" id="IPR011330">
    <property type="entry name" value="Glyco_hydro/deAcase_b/a-brl"/>
</dbReference>
<evidence type="ECO:0000313" key="3">
    <source>
        <dbReference type="EMBL" id="RLL45361.1"/>
    </source>
</evidence>
<dbReference type="Proteomes" id="UP000270219">
    <property type="component" value="Unassembled WGS sequence"/>
</dbReference>
<dbReference type="PROSITE" id="PS51677">
    <property type="entry name" value="NODB"/>
    <property type="match status" value="1"/>
</dbReference>
<dbReference type="PANTHER" id="PTHR10587:SF80">
    <property type="entry name" value="CHITOOLIGOSACCHARIDE DEACETYLASE"/>
    <property type="match status" value="1"/>
</dbReference>
<dbReference type="Pfam" id="PF01522">
    <property type="entry name" value="Polysacc_deac_1"/>
    <property type="match status" value="1"/>
</dbReference>
<proteinExistence type="predicted"/>
<feature type="domain" description="NodB homology" evidence="2">
    <location>
        <begin position="130"/>
        <end position="306"/>
    </location>
</feature>
<dbReference type="InterPro" id="IPR014228">
    <property type="entry name" value="Spore_polysacc_deacetyl_YlxY"/>
</dbReference>
<comment type="caution">
    <text evidence="3">The sequence shown here is derived from an EMBL/GenBank/DDBJ whole genome shotgun (WGS) entry which is preliminary data.</text>
</comment>
<dbReference type="PANTHER" id="PTHR10587">
    <property type="entry name" value="GLYCOSYL TRANSFERASE-RELATED"/>
    <property type="match status" value="1"/>
</dbReference>
<feature type="transmembrane region" description="Helical" evidence="1">
    <location>
        <begin position="7"/>
        <end position="28"/>
    </location>
</feature>
<dbReference type="RefSeq" id="WP_121522947.1">
    <property type="nucleotide sequence ID" value="NZ_RCHR01000003.1"/>
</dbReference>
<keyword evidence="1" id="KW-0472">Membrane</keyword>
<keyword evidence="4" id="KW-1185">Reference proteome</keyword>
<evidence type="ECO:0000256" key="1">
    <source>
        <dbReference type="SAM" id="Phobius"/>
    </source>
</evidence>
<dbReference type="InterPro" id="IPR002509">
    <property type="entry name" value="NODB_dom"/>
</dbReference>
<keyword evidence="1" id="KW-1133">Transmembrane helix</keyword>
<dbReference type="OrthoDB" id="9812065at2"/>
<dbReference type="GO" id="GO:0016810">
    <property type="term" value="F:hydrolase activity, acting on carbon-nitrogen (but not peptide) bonds"/>
    <property type="evidence" value="ECO:0007669"/>
    <property type="project" value="InterPro"/>
</dbReference>
<keyword evidence="1" id="KW-0812">Transmembrane</keyword>
<organism evidence="3 4">
    <name type="scientific">Oceanobacillus piezotolerans</name>
    <dbReference type="NCBI Taxonomy" id="2448030"/>
    <lineage>
        <taxon>Bacteria</taxon>
        <taxon>Bacillati</taxon>
        <taxon>Bacillota</taxon>
        <taxon>Bacilli</taxon>
        <taxon>Bacillales</taxon>
        <taxon>Bacillaceae</taxon>
        <taxon>Oceanobacillus</taxon>
    </lineage>
</organism>
<gene>
    <name evidence="3" type="ORF">D8M04_10935</name>
</gene>
<sequence>MKHYQKYVNILVFIIIVSISFQMEYYPFMVDQKVTATLSEAVKREDALYQEIESKKKEFEELPQDAYIDKIWKKTPGRNGLEVDLEKSYENMKEQKTFDAALLEFKQVAPDIKMSDLPAAPIYRGHPEKEMVALLINVSWGTEYIPDILKILNEHKVKASFFIEGKWAKENAELVMMIKEQGHVIGNHAYNHPDMARISNQNIMEQITQTNDILSAITGEKPKWFAPPSGSFNDQVVQTAHHLDMETILWTVDTIDWKNPSINVMIDRVNDKVHNGATILMHPTEVIANGLDELIQILKDSGYRIGTIDKLLSEER</sequence>
<dbReference type="CDD" id="cd10950">
    <property type="entry name" value="CE4_BsYlxY_like"/>
    <property type="match status" value="1"/>
</dbReference>
<dbReference type="InterPro" id="IPR050248">
    <property type="entry name" value="Polysacc_deacetylase_ArnD"/>
</dbReference>
<dbReference type="GO" id="GO:0016020">
    <property type="term" value="C:membrane"/>
    <property type="evidence" value="ECO:0007669"/>
    <property type="project" value="TreeGrafter"/>
</dbReference>
<evidence type="ECO:0000313" key="4">
    <source>
        <dbReference type="Proteomes" id="UP000270219"/>
    </source>
</evidence>
<dbReference type="EMBL" id="RCHR01000003">
    <property type="protein sequence ID" value="RLL45361.1"/>
    <property type="molecule type" value="Genomic_DNA"/>
</dbReference>
<dbReference type="AlphaFoldDB" id="A0A498D9Q8"/>
<name>A0A498D9Q8_9BACI</name>
<dbReference type="Gene3D" id="3.20.20.370">
    <property type="entry name" value="Glycoside hydrolase/deacetylase"/>
    <property type="match status" value="1"/>
</dbReference>
<dbReference type="GO" id="GO:0005975">
    <property type="term" value="P:carbohydrate metabolic process"/>
    <property type="evidence" value="ECO:0007669"/>
    <property type="project" value="InterPro"/>
</dbReference>
<accession>A0A498D9Q8</accession>
<dbReference type="NCBIfam" id="TIGR02873">
    <property type="entry name" value="spore_ylxY"/>
    <property type="match status" value="1"/>
</dbReference>
<reference evidence="3 4" key="1">
    <citation type="submission" date="2018-10" db="EMBL/GenBank/DDBJ databases">
        <title>Oceanobacillus sp. YLB-02 draft genome.</title>
        <authorList>
            <person name="Yu L."/>
        </authorList>
    </citation>
    <scope>NUCLEOTIDE SEQUENCE [LARGE SCALE GENOMIC DNA]</scope>
    <source>
        <strain evidence="3 4">YLB-02</strain>
    </source>
</reference>
<protein>
    <recommendedName>
        <fullName evidence="2">NodB homology domain-containing protein</fullName>
    </recommendedName>
</protein>
<evidence type="ECO:0000259" key="2">
    <source>
        <dbReference type="PROSITE" id="PS51677"/>
    </source>
</evidence>